<proteinExistence type="predicted"/>
<protein>
    <submittedName>
        <fullName evidence="1">Uncharacterized protein</fullName>
    </submittedName>
</protein>
<dbReference type="AlphaFoldDB" id="A0ABD3FTS0"/>
<reference evidence="1 2" key="1">
    <citation type="submission" date="2024-09" db="EMBL/GenBank/DDBJ databases">
        <title>Genome sequencing and assembly of Phytophthora oleae, isolate VK10A, causative agent of rot of olive drupes.</title>
        <authorList>
            <person name="Conti Taguali S."/>
            <person name="Riolo M."/>
            <person name="La Spada F."/>
            <person name="Cacciola S.O."/>
            <person name="Dionisio G."/>
        </authorList>
    </citation>
    <scope>NUCLEOTIDE SEQUENCE [LARGE SCALE GENOMIC DNA]</scope>
    <source>
        <strain evidence="1 2">VK10A</strain>
    </source>
</reference>
<comment type="caution">
    <text evidence="1">The sequence shown here is derived from an EMBL/GenBank/DDBJ whole genome shotgun (WGS) entry which is preliminary data.</text>
</comment>
<sequence>MTMLPSLASFSPRAYISDDVFGAACIGVLGVEEDASSLDSPTLLLTRAVATPF</sequence>
<name>A0ABD3FTS0_9STRA</name>
<accession>A0ABD3FTS0</accession>
<gene>
    <name evidence="1" type="ORF">V7S43_004633</name>
</gene>
<organism evidence="1 2">
    <name type="scientific">Phytophthora oleae</name>
    <dbReference type="NCBI Taxonomy" id="2107226"/>
    <lineage>
        <taxon>Eukaryota</taxon>
        <taxon>Sar</taxon>
        <taxon>Stramenopiles</taxon>
        <taxon>Oomycota</taxon>
        <taxon>Peronosporomycetes</taxon>
        <taxon>Peronosporales</taxon>
        <taxon>Peronosporaceae</taxon>
        <taxon>Phytophthora</taxon>
    </lineage>
</organism>
<evidence type="ECO:0000313" key="2">
    <source>
        <dbReference type="Proteomes" id="UP001632037"/>
    </source>
</evidence>
<dbReference type="EMBL" id="JBIMZQ010000007">
    <property type="protein sequence ID" value="KAL3670322.1"/>
    <property type="molecule type" value="Genomic_DNA"/>
</dbReference>
<dbReference type="Proteomes" id="UP001632037">
    <property type="component" value="Unassembled WGS sequence"/>
</dbReference>
<evidence type="ECO:0000313" key="1">
    <source>
        <dbReference type="EMBL" id="KAL3670322.1"/>
    </source>
</evidence>
<keyword evidence="2" id="KW-1185">Reference proteome</keyword>